<proteinExistence type="predicted"/>
<dbReference type="RefSeq" id="WP_157892781.1">
    <property type="nucleotide sequence ID" value="NZ_JBHRTS010000004.1"/>
</dbReference>
<name>A0ABV7JGF2_9GAMM</name>
<evidence type="ECO:0000313" key="2">
    <source>
        <dbReference type="Proteomes" id="UP001595533"/>
    </source>
</evidence>
<accession>A0ABV7JGF2</accession>
<gene>
    <name evidence="1" type="ORF">ACFODZ_09575</name>
</gene>
<sequence length="207" mass="23927">MNKVSVVVMLSIMVLMIKPDQVQAGESSEYLLYSSLSSQFFALTKEHNDRWQKAVDNLEEQRILQLSELNSAAAFDRHAKALADYEQATRTYHTFLKELRQRTTAHLRSDELTDEQLEPVVESLMKNHLALKSAQMKVLAAHLRRVKTMNNYLTFLDANQANWVLQNGQVEFENLELKEQNIQFESQLSYQQNSIESLLKRLPPDSV</sequence>
<protein>
    <submittedName>
        <fullName evidence="1">Uncharacterized protein</fullName>
    </submittedName>
</protein>
<evidence type="ECO:0000313" key="1">
    <source>
        <dbReference type="EMBL" id="MFC3194487.1"/>
    </source>
</evidence>
<comment type="caution">
    <text evidence="1">The sequence shown here is derived from an EMBL/GenBank/DDBJ whole genome shotgun (WGS) entry which is preliminary data.</text>
</comment>
<dbReference type="Proteomes" id="UP001595533">
    <property type="component" value="Unassembled WGS sequence"/>
</dbReference>
<reference evidence="2" key="1">
    <citation type="journal article" date="2019" name="Int. J. Syst. Evol. Microbiol.">
        <title>The Global Catalogue of Microorganisms (GCM) 10K type strain sequencing project: providing services to taxonomists for standard genome sequencing and annotation.</title>
        <authorList>
            <consortium name="The Broad Institute Genomics Platform"/>
            <consortium name="The Broad Institute Genome Sequencing Center for Infectious Disease"/>
            <person name="Wu L."/>
            <person name="Ma J."/>
        </authorList>
    </citation>
    <scope>NUCLEOTIDE SEQUENCE [LARGE SCALE GENOMIC DNA]</scope>
    <source>
        <strain evidence="2">KCTC 42953</strain>
    </source>
</reference>
<dbReference type="EMBL" id="JBHRTS010000004">
    <property type="protein sequence ID" value="MFC3194487.1"/>
    <property type="molecule type" value="Genomic_DNA"/>
</dbReference>
<keyword evidence="2" id="KW-1185">Reference proteome</keyword>
<organism evidence="1 2">
    <name type="scientific">Marinicella sediminis</name>
    <dbReference type="NCBI Taxonomy" id="1792834"/>
    <lineage>
        <taxon>Bacteria</taxon>
        <taxon>Pseudomonadati</taxon>
        <taxon>Pseudomonadota</taxon>
        <taxon>Gammaproteobacteria</taxon>
        <taxon>Lysobacterales</taxon>
        <taxon>Marinicellaceae</taxon>
        <taxon>Marinicella</taxon>
    </lineage>
</organism>